<dbReference type="InterPro" id="IPR017932">
    <property type="entry name" value="GATase_2_dom"/>
</dbReference>
<dbReference type="Pfam" id="PF00310">
    <property type="entry name" value="GATase_2"/>
    <property type="match status" value="1"/>
</dbReference>
<evidence type="ECO:0000256" key="9">
    <source>
        <dbReference type="ARBA" id="ARBA00022723"/>
    </source>
</evidence>
<evidence type="ECO:0000313" key="23">
    <source>
        <dbReference type="Proteomes" id="UP000094256"/>
    </source>
</evidence>
<keyword evidence="14" id="KW-0411">Iron-sulfur</keyword>
<evidence type="ECO:0000256" key="14">
    <source>
        <dbReference type="ARBA" id="ARBA00023014"/>
    </source>
</evidence>
<dbReference type="NCBIfam" id="NF008730">
    <property type="entry name" value="PRK11750.1"/>
    <property type="match status" value="1"/>
</dbReference>
<keyword evidence="9" id="KW-0479">Metal-binding</keyword>
<evidence type="ECO:0000256" key="20">
    <source>
        <dbReference type="ARBA" id="ARBA00079921"/>
    </source>
</evidence>
<dbReference type="SUPFAM" id="SSF51395">
    <property type="entry name" value="FMN-linked oxidoreductases"/>
    <property type="match status" value="1"/>
</dbReference>
<evidence type="ECO:0000259" key="21">
    <source>
        <dbReference type="PROSITE" id="PS51278"/>
    </source>
</evidence>
<dbReference type="InterPro" id="IPR002489">
    <property type="entry name" value="Glu_synth_asu_C"/>
</dbReference>
<proteinExistence type="inferred from homology"/>
<dbReference type="EC" id="1.4.1.13" evidence="5"/>
<evidence type="ECO:0000256" key="8">
    <source>
        <dbReference type="ARBA" id="ARBA00022643"/>
    </source>
</evidence>
<dbReference type="STRING" id="1560345.AWL63_03970"/>
<dbReference type="GO" id="GO:0006537">
    <property type="term" value="P:glutamate biosynthetic process"/>
    <property type="evidence" value="ECO:0007669"/>
    <property type="project" value="UniProtKB-KW"/>
</dbReference>
<keyword evidence="7" id="KW-0285">Flavoprotein</keyword>
<dbReference type="SUPFAM" id="SSF69336">
    <property type="entry name" value="Alpha subunit of glutamate synthase, C-terminal domain"/>
    <property type="match status" value="1"/>
</dbReference>
<reference evidence="22 23" key="1">
    <citation type="submission" date="2016-01" db="EMBL/GenBank/DDBJ databases">
        <title>Complete genome and mega plasmid sequence of Sphingomonas panacis DCY99 elicits systemic resistance in rice to Xanthomonas oryzae.</title>
        <authorList>
            <person name="Kim Y.J."/>
            <person name="Yang D.C."/>
            <person name="Sing P."/>
        </authorList>
    </citation>
    <scope>NUCLEOTIDE SEQUENCE [LARGE SCALE GENOMIC DNA]</scope>
    <source>
        <strain evidence="22 23">DCY99</strain>
    </source>
</reference>
<evidence type="ECO:0000256" key="3">
    <source>
        <dbReference type="ARBA" id="ARBA00001974"/>
    </source>
</evidence>
<dbReference type="GO" id="GO:0046872">
    <property type="term" value="F:metal ion binding"/>
    <property type="evidence" value="ECO:0007669"/>
    <property type="project" value="UniProtKB-KW"/>
</dbReference>
<feature type="domain" description="Glutamine amidotransferase type-2" evidence="21">
    <location>
        <begin position="24"/>
        <end position="421"/>
    </location>
</feature>
<keyword evidence="16" id="KW-0003">3Fe-4S</keyword>
<evidence type="ECO:0000256" key="2">
    <source>
        <dbReference type="ARBA" id="ARBA00001927"/>
    </source>
</evidence>
<evidence type="ECO:0000256" key="16">
    <source>
        <dbReference type="ARBA" id="ARBA00023291"/>
    </source>
</evidence>
<dbReference type="RefSeq" id="WP_069203834.1">
    <property type="nucleotide sequence ID" value="NZ_CP014168.1"/>
</dbReference>
<comment type="catalytic activity">
    <reaction evidence="18">
        <text>2 L-glutamate + NADP(+) = L-glutamine + 2-oxoglutarate + NADPH + H(+)</text>
        <dbReference type="Rhea" id="RHEA:15501"/>
        <dbReference type="ChEBI" id="CHEBI:15378"/>
        <dbReference type="ChEBI" id="CHEBI:16810"/>
        <dbReference type="ChEBI" id="CHEBI:29985"/>
        <dbReference type="ChEBI" id="CHEBI:57783"/>
        <dbReference type="ChEBI" id="CHEBI:58349"/>
        <dbReference type="ChEBI" id="CHEBI:58359"/>
        <dbReference type="EC" id="1.4.1.13"/>
    </reaction>
</comment>
<organism evidence="22 23">
    <name type="scientific">Sphingomonas panacis</name>
    <dbReference type="NCBI Taxonomy" id="1560345"/>
    <lineage>
        <taxon>Bacteria</taxon>
        <taxon>Pseudomonadati</taxon>
        <taxon>Pseudomonadota</taxon>
        <taxon>Alphaproteobacteria</taxon>
        <taxon>Sphingomonadales</taxon>
        <taxon>Sphingomonadaceae</taxon>
        <taxon>Sphingomonas</taxon>
    </lineage>
</organism>
<comment type="cofactor">
    <cofactor evidence="2">
        <name>[3Fe-4S] cluster</name>
        <dbReference type="ChEBI" id="CHEBI:21137"/>
    </cofactor>
</comment>
<dbReference type="InterPro" id="IPR036485">
    <property type="entry name" value="Glu_synth_asu_C_sf"/>
</dbReference>
<dbReference type="InterPro" id="IPR002932">
    <property type="entry name" value="Glu_synthdom"/>
</dbReference>
<dbReference type="InterPro" id="IPR029055">
    <property type="entry name" value="Ntn_hydrolases_N"/>
</dbReference>
<evidence type="ECO:0000256" key="15">
    <source>
        <dbReference type="ARBA" id="ARBA00023164"/>
    </source>
</evidence>
<keyword evidence="8" id="KW-0288">FMN</keyword>
<keyword evidence="23" id="KW-1185">Reference proteome</keyword>
<evidence type="ECO:0000256" key="5">
    <source>
        <dbReference type="ARBA" id="ARBA00012079"/>
    </source>
</evidence>
<evidence type="ECO:0000256" key="11">
    <source>
        <dbReference type="ARBA" id="ARBA00022962"/>
    </source>
</evidence>
<evidence type="ECO:0000256" key="13">
    <source>
        <dbReference type="ARBA" id="ARBA00023004"/>
    </source>
</evidence>
<evidence type="ECO:0000256" key="7">
    <source>
        <dbReference type="ARBA" id="ARBA00022630"/>
    </source>
</evidence>
<dbReference type="GO" id="GO:0004355">
    <property type="term" value="F:glutamate synthase (NADPH) activity"/>
    <property type="evidence" value="ECO:0007669"/>
    <property type="project" value="UniProtKB-EC"/>
</dbReference>
<dbReference type="CDD" id="cd00713">
    <property type="entry name" value="GltS"/>
    <property type="match status" value="1"/>
</dbReference>
<dbReference type="KEGG" id="span:AWL63_03970"/>
<evidence type="ECO:0000256" key="18">
    <source>
        <dbReference type="ARBA" id="ARBA00048151"/>
    </source>
</evidence>
<dbReference type="OrthoDB" id="9758182at2"/>
<dbReference type="InterPro" id="IPR013785">
    <property type="entry name" value="Aldolase_TIM"/>
</dbReference>
<keyword evidence="11" id="KW-0315">Glutamine amidotransferase</keyword>
<keyword evidence="15" id="KW-0314">Glutamate biosynthesis</keyword>
<evidence type="ECO:0000256" key="6">
    <source>
        <dbReference type="ARBA" id="ARBA00022605"/>
    </source>
</evidence>
<keyword evidence="10" id="KW-0274">FAD</keyword>
<dbReference type="FunFam" id="2.160.20.60:FF:000001">
    <property type="entry name" value="Glutamate synthase, large subunit"/>
    <property type="match status" value="1"/>
</dbReference>
<keyword evidence="13" id="KW-0408">Iron</keyword>
<sequence length="1504" mass="162694">MSMDQRTYLAEHGMYRPEFEGDACGVGLVAATDGKPSRRVVQSAIDALKAVWHRGAVDADGKTGDGAGLHVDLPAKFFDDAVTASGHKMRPNRLGVGMIFLPRTDLGAQEACRTIVESAIIEQGYTIYGWRQVPVDVSVIGQKAQATRPEIEQIMIAGPMPDAQSAAEFEKDLYLVRRRIEKRVIEAQISGFYVCSLSCRSIIYKGLFLAESLSVFYPDLTDQRFESRVAIFHQRYSTNTFPQWWLAQPFRCLAHNGEINTIRGNKNWMKSHEIKMAANAFGEHSEDIKPVIPAGASDTAALDATFEAIVRSGRDAPTAKLMLVPEAWGPKGEMPRAHLDMYKYFASVMEPWDGPAALAMTDGRWAVAGVDRNALRPLRYTRTSDGLLIVGSESGMVVVPESTVVEKGRMGPGQMIAVDLDEGKVFTDHAIKDQIAGEADYGAMIGEFIAMVDLPAAPEGATTRFERADLTRRQVAAGQTLEDMELILAPMVEGGKEAIGSMGDDTPLAVISDKPRLISQFFRQNFSQVTNPPIDPLRERHVMSLKTRFGNLANILDTEDRRDGVLVLESPVLTGADWARLKAHFGAQAADIDCTFETGGGPETLRAAITRIRAEAEQAVREGKSELFLSDLAIGPDRVGIAGVLAAAAVHTHLVRRGLRSYASINIQTAECLDTHYYAVLIGVGATTVHAYLAEAAIVDRFERGLFGELTLDQCLANHVHAIDEGLLKIMSKMGIAVISSYRGGYNFEAVGLSRSLVNDFFPGMPAKISGEGYASLHLNAKLRHEAAFDTAVVTLPIGGFYRQRHTGETHAYSAQLMHLLQSAVGSDSYSTYLQFSRGVEALPPVYLRDLLQFNYPGEGVPVDQVEAITEIRKRFVTPGMSLGALSPEAHETLAIAMNRIGAKAVSGEGGEDKSRYTPYANGDNANSGVKQIASGRFGVTAEYLNACDEIEIKVAQGAKPGEGGQLPGFKVTEFIAKLRHATPGVMLISPPPHHDIYSIEDLAQLIYDLKQINPIARVCVKLVSSAGIGTVAAGVAKAHADVILVSGHVGGTGASPQTSIKYAGTPWEMGLSEVNQTLTLNGLRGRIKLRADGGLKTGRDIVIAAILGAEEFGIGTLSLVAMGCIMVRQCHSNTCPVGVCVQDERLRAKFTGTPEKVINLMTFIAEEVRDILARLGVKSLDDVIGRTELLRQVSRGAEHLDDLDLNPILAKVDADEDQRRFSLKTWRNEVPDSLDAQIIKDAAAVFSRREKMQLTYSVRNTHRAVGTRLSSEITRKYGMDALADGHVHVRLRGSAGQSLGAFLCKGITLEVFGDANDYVGKGLSGGIIALRPVVSSPLKSNENTIIGNTVLYGATSGKLYAAGQAGERFAVRNSGATVVVEGCGANGCEYMTGGMAVVLGPVGTNFGAGMTGGMAFVYDPDGSFARRANPENITWNRLSSSHWESVLLSHVRAHHAATDSKWSGALLDDWGRVIDHFWQVVPKEMLSRLSHPLDDREALEAAE</sequence>
<dbReference type="Gene3D" id="3.20.20.70">
    <property type="entry name" value="Aldolase class I"/>
    <property type="match status" value="2"/>
</dbReference>
<comment type="pathway">
    <text evidence="17">Amino-acid biosynthesis; L-glutamate biosynthesis via GLT pathway; L-glutamate from 2-oxoglutarate and L-glutamine (NADP(+) route): step 1/1.</text>
</comment>
<dbReference type="GO" id="GO:0051538">
    <property type="term" value="F:3 iron, 4 sulfur cluster binding"/>
    <property type="evidence" value="ECO:0007669"/>
    <property type="project" value="UniProtKB-KW"/>
</dbReference>
<dbReference type="Pfam" id="PF04898">
    <property type="entry name" value="Glu_syn_central"/>
    <property type="match status" value="1"/>
</dbReference>
<evidence type="ECO:0000256" key="1">
    <source>
        <dbReference type="ARBA" id="ARBA00001917"/>
    </source>
</evidence>
<dbReference type="PANTHER" id="PTHR11938">
    <property type="entry name" value="FAD NADPH DEHYDROGENASE/OXIDOREDUCTASE"/>
    <property type="match status" value="1"/>
</dbReference>
<protein>
    <recommendedName>
        <fullName evidence="19">Glutamate synthase [NADPH] large chain</fullName>
        <ecNumber evidence="5">1.4.1.13</ecNumber>
    </recommendedName>
    <alternativeName>
        <fullName evidence="20">Glutamate synthase subunit alpha</fullName>
    </alternativeName>
</protein>
<dbReference type="FunFam" id="3.60.20.10:FF:000001">
    <property type="entry name" value="Glutamate synthase, large subunit"/>
    <property type="match status" value="1"/>
</dbReference>
<dbReference type="CDD" id="cd00982">
    <property type="entry name" value="gltB_C"/>
    <property type="match status" value="1"/>
</dbReference>
<comment type="cofactor">
    <cofactor evidence="3">
        <name>FAD</name>
        <dbReference type="ChEBI" id="CHEBI:57692"/>
    </cofactor>
</comment>
<dbReference type="Pfam" id="PF01493">
    <property type="entry name" value="GXGXG"/>
    <property type="match status" value="1"/>
</dbReference>
<dbReference type="Pfam" id="PF01645">
    <property type="entry name" value="Glu_synthase"/>
    <property type="match status" value="1"/>
</dbReference>
<comment type="cofactor">
    <cofactor evidence="1">
        <name>FMN</name>
        <dbReference type="ChEBI" id="CHEBI:58210"/>
    </cofactor>
</comment>
<evidence type="ECO:0000256" key="4">
    <source>
        <dbReference type="ARBA" id="ARBA00009716"/>
    </source>
</evidence>
<name>A0A1B3Z741_9SPHN</name>
<dbReference type="EMBL" id="CP014168">
    <property type="protein sequence ID" value="AOH83254.1"/>
    <property type="molecule type" value="Genomic_DNA"/>
</dbReference>
<dbReference type="GO" id="GO:0019676">
    <property type="term" value="P:ammonia assimilation cycle"/>
    <property type="evidence" value="ECO:0007669"/>
    <property type="project" value="TreeGrafter"/>
</dbReference>
<evidence type="ECO:0000256" key="10">
    <source>
        <dbReference type="ARBA" id="ARBA00022827"/>
    </source>
</evidence>
<gene>
    <name evidence="22" type="ORF">AWL63_03970</name>
</gene>
<dbReference type="Gene3D" id="2.160.20.60">
    <property type="entry name" value="Glutamate synthase, alpha subunit, C-terminal domain"/>
    <property type="match status" value="1"/>
</dbReference>
<comment type="similarity">
    <text evidence="4">Belongs to the glutamate synthase family.</text>
</comment>
<keyword evidence="6" id="KW-0028">Amino-acid biosynthesis</keyword>
<dbReference type="PROSITE" id="PS51278">
    <property type="entry name" value="GATASE_TYPE_2"/>
    <property type="match status" value="1"/>
</dbReference>
<dbReference type="FunFam" id="3.20.20.70:FF:000097">
    <property type="entry name" value="Glutamate synthase, large subunit"/>
    <property type="match status" value="1"/>
</dbReference>
<evidence type="ECO:0000256" key="19">
    <source>
        <dbReference type="ARBA" id="ARBA00072108"/>
    </source>
</evidence>
<dbReference type="SUPFAM" id="SSF56235">
    <property type="entry name" value="N-terminal nucleophile aminohydrolases (Ntn hydrolases)"/>
    <property type="match status" value="1"/>
</dbReference>
<dbReference type="InterPro" id="IPR006982">
    <property type="entry name" value="Glu_synth_centr_N"/>
</dbReference>
<evidence type="ECO:0000313" key="22">
    <source>
        <dbReference type="EMBL" id="AOH83254.1"/>
    </source>
</evidence>
<accession>A0A1B3Z741</accession>
<keyword evidence="12" id="KW-0560">Oxidoreductase</keyword>
<dbReference type="Proteomes" id="UP000094256">
    <property type="component" value="Chromosome"/>
</dbReference>
<evidence type="ECO:0000256" key="12">
    <source>
        <dbReference type="ARBA" id="ARBA00023002"/>
    </source>
</evidence>
<dbReference type="Gene3D" id="3.60.20.10">
    <property type="entry name" value="Glutamine Phosphoribosylpyrophosphate, subunit 1, domain 1"/>
    <property type="match status" value="1"/>
</dbReference>
<dbReference type="PANTHER" id="PTHR11938:SF133">
    <property type="entry name" value="GLUTAMATE SYNTHASE (NADH)"/>
    <property type="match status" value="1"/>
</dbReference>
<evidence type="ECO:0000256" key="17">
    <source>
        <dbReference type="ARBA" id="ARBA00037898"/>
    </source>
</evidence>
<dbReference type="InterPro" id="IPR050711">
    <property type="entry name" value="ET-N_metabolism_enzyme"/>
</dbReference>
<dbReference type="CDD" id="cd02808">
    <property type="entry name" value="GltS_FMN"/>
    <property type="match status" value="1"/>
</dbReference>